<comment type="caution">
    <text evidence="2">The sequence shown here is derived from an EMBL/GenBank/DDBJ whole genome shotgun (WGS) entry which is preliminary data.</text>
</comment>
<dbReference type="EMBL" id="JACMSC010000021">
    <property type="protein sequence ID" value="KAG6470445.1"/>
    <property type="molecule type" value="Genomic_DNA"/>
</dbReference>
<dbReference type="Proteomes" id="UP000734854">
    <property type="component" value="Unassembled WGS sequence"/>
</dbReference>
<dbReference type="InterPro" id="IPR011074">
    <property type="entry name" value="CRAL/TRIO_N_dom"/>
</dbReference>
<dbReference type="Pfam" id="PF00650">
    <property type="entry name" value="CRAL_TRIO"/>
    <property type="match status" value="1"/>
</dbReference>
<organism evidence="2 3">
    <name type="scientific">Zingiber officinale</name>
    <name type="common">Ginger</name>
    <name type="synonym">Amomum zingiber</name>
    <dbReference type="NCBI Taxonomy" id="94328"/>
    <lineage>
        <taxon>Eukaryota</taxon>
        <taxon>Viridiplantae</taxon>
        <taxon>Streptophyta</taxon>
        <taxon>Embryophyta</taxon>
        <taxon>Tracheophyta</taxon>
        <taxon>Spermatophyta</taxon>
        <taxon>Magnoliopsida</taxon>
        <taxon>Liliopsida</taxon>
        <taxon>Zingiberales</taxon>
        <taxon>Zingiberaceae</taxon>
        <taxon>Zingiber</taxon>
    </lineage>
</organism>
<feature type="domain" description="CRAL-TRIO" evidence="1">
    <location>
        <begin position="78"/>
        <end position="240"/>
    </location>
</feature>
<keyword evidence="3" id="KW-1185">Reference proteome</keyword>
<dbReference type="AlphaFoldDB" id="A0A8J5ENQ1"/>
<dbReference type="OrthoDB" id="1434354at2759"/>
<dbReference type="PANTHER" id="PTHR46277:SF3">
    <property type="entry name" value="BINDING PROTEIN, PUTATIVE-RELATED"/>
    <property type="match status" value="1"/>
</dbReference>
<evidence type="ECO:0000313" key="3">
    <source>
        <dbReference type="Proteomes" id="UP000734854"/>
    </source>
</evidence>
<dbReference type="InterPro" id="IPR001251">
    <property type="entry name" value="CRAL-TRIO_dom"/>
</dbReference>
<sequence length="244" mass="28126">MDVEDKLALPGSDHAEKKKVASLRALVEAEDLDAQDVDNATLRRFLRARDLDVEKASVQFLKYLRWRKALMPQGFISESDIPNELSHKEVYKQGFDKQGRPIIVYLVANHVPAGRQLDELKRFIAYMLDKSCARMPNGQEKFTCIADIHGWGYSSSDVRGYLAAIDILQNYYPERLGKVFLIHVPYIFMKVWKIMYKFLDPNTRKKFVFVEKKELKATLLADIDESQLPEKYGGKLPLVPIEQS</sequence>
<accession>A0A8J5ENQ1</accession>
<dbReference type="SMART" id="SM01100">
    <property type="entry name" value="CRAL_TRIO_N"/>
    <property type="match status" value="1"/>
</dbReference>
<dbReference type="SMART" id="SM00516">
    <property type="entry name" value="SEC14"/>
    <property type="match status" value="1"/>
</dbReference>
<proteinExistence type="predicted"/>
<dbReference type="CDD" id="cd00170">
    <property type="entry name" value="SEC14"/>
    <property type="match status" value="1"/>
</dbReference>
<reference evidence="2 3" key="1">
    <citation type="submission" date="2020-08" db="EMBL/GenBank/DDBJ databases">
        <title>Plant Genome Project.</title>
        <authorList>
            <person name="Zhang R.-G."/>
        </authorList>
    </citation>
    <scope>NUCLEOTIDE SEQUENCE [LARGE SCALE GENOMIC DNA]</scope>
    <source>
        <tissue evidence="2">Rhizome</tissue>
    </source>
</reference>
<dbReference type="PANTHER" id="PTHR46277">
    <property type="entry name" value="OS03G0850700 PROTEIN"/>
    <property type="match status" value="1"/>
</dbReference>
<name>A0A8J5ENQ1_ZINOF</name>
<evidence type="ECO:0000259" key="1">
    <source>
        <dbReference type="PROSITE" id="PS50191"/>
    </source>
</evidence>
<dbReference type="Pfam" id="PF03765">
    <property type="entry name" value="CRAL_TRIO_N"/>
    <property type="match status" value="1"/>
</dbReference>
<dbReference type="PROSITE" id="PS50191">
    <property type="entry name" value="CRAL_TRIO"/>
    <property type="match status" value="1"/>
</dbReference>
<evidence type="ECO:0000313" key="2">
    <source>
        <dbReference type="EMBL" id="KAG6470445.1"/>
    </source>
</evidence>
<gene>
    <name evidence="2" type="ORF">ZIOFF_071518</name>
</gene>
<protein>
    <recommendedName>
        <fullName evidence="1">CRAL-TRIO domain-containing protein</fullName>
    </recommendedName>
</protein>